<dbReference type="EMBL" id="CAJOBQ010002557">
    <property type="protein sequence ID" value="CAF4566749.1"/>
    <property type="molecule type" value="Genomic_DNA"/>
</dbReference>
<organism evidence="5 8">
    <name type="scientific">Rotaria socialis</name>
    <dbReference type="NCBI Taxonomy" id="392032"/>
    <lineage>
        <taxon>Eukaryota</taxon>
        <taxon>Metazoa</taxon>
        <taxon>Spiralia</taxon>
        <taxon>Gnathifera</taxon>
        <taxon>Rotifera</taxon>
        <taxon>Eurotatoria</taxon>
        <taxon>Bdelloidea</taxon>
        <taxon>Philodinida</taxon>
        <taxon>Philodinidae</taxon>
        <taxon>Rotaria</taxon>
    </lineage>
</organism>
<evidence type="ECO:0000313" key="6">
    <source>
        <dbReference type="EMBL" id="CAF4566749.1"/>
    </source>
</evidence>
<dbReference type="EMBL" id="CAJOBO010002069">
    <property type="protein sequence ID" value="CAF4429079.1"/>
    <property type="molecule type" value="Genomic_DNA"/>
</dbReference>
<dbReference type="EMBL" id="CAJNYD010001553">
    <property type="protein sequence ID" value="CAF3348968.1"/>
    <property type="molecule type" value="Genomic_DNA"/>
</dbReference>
<reference evidence="5" key="1">
    <citation type="submission" date="2021-02" db="EMBL/GenBank/DDBJ databases">
        <authorList>
            <person name="Nowell W R."/>
        </authorList>
    </citation>
    <scope>NUCLEOTIDE SEQUENCE</scope>
</reference>
<evidence type="ECO:0000313" key="9">
    <source>
        <dbReference type="Proteomes" id="UP000663873"/>
    </source>
</evidence>
<gene>
    <name evidence="4" type="ORF">FME351_LOCUS9878</name>
    <name evidence="5" type="ORF">HFQ381_LOCUS22199</name>
    <name evidence="2" type="ORF">LUA448_LOCUS12875</name>
    <name evidence="3" type="ORF">TIS948_LOCUS27130</name>
    <name evidence="6" type="ORF">TSG867_LOCUS25681</name>
    <name evidence="7" type="ORF">UJA718_LOCUS32174</name>
</gene>
<evidence type="ECO:0000256" key="1">
    <source>
        <dbReference type="SAM" id="Phobius"/>
    </source>
</evidence>
<comment type="caution">
    <text evidence="5">The sequence shown here is derived from an EMBL/GenBank/DDBJ whole genome shotgun (WGS) entry which is preliminary data.</text>
</comment>
<keyword evidence="1" id="KW-1133">Transmembrane helix</keyword>
<dbReference type="Proteomes" id="UP000663869">
    <property type="component" value="Unassembled WGS sequence"/>
</dbReference>
<keyword evidence="1" id="KW-0812">Transmembrane</keyword>
<keyword evidence="1" id="KW-0472">Membrane</keyword>
<accession>A0A820QWD7</accession>
<evidence type="ECO:0000313" key="8">
    <source>
        <dbReference type="Proteomes" id="UP000663851"/>
    </source>
</evidence>
<name>A0A820QWD7_9BILA</name>
<evidence type="ECO:0000313" key="4">
    <source>
        <dbReference type="EMBL" id="CAF3409885.1"/>
    </source>
</evidence>
<evidence type="ECO:0000313" key="2">
    <source>
        <dbReference type="EMBL" id="CAF3348968.1"/>
    </source>
</evidence>
<sequence>MTMSKILSQLNVKDLFNNVKQFLLDTFKELDLDKAEALKPKSKLLDDFDPSDLLKKCSSLEYDVIAFNDEIRLNPSYKANQWKIWGGIILGGVTLAVVIVLVVVMPAWELAVF</sequence>
<evidence type="ECO:0000313" key="3">
    <source>
        <dbReference type="EMBL" id="CAF3394266.1"/>
    </source>
</evidence>
<dbReference type="Proteomes" id="UP000663833">
    <property type="component" value="Unassembled WGS sequence"/>
</dbReference>
<dbReference type="Proteomes" id="UP000663873">
    <property type="component" value="Unassembled WGS sequence"/>
</dbReference>
<proteinExistence type="predicted"/>
<dbReference type="Proteomes" id="UP000663825">
    <property type="component" value="Unassembled WGS sequence"/>
</dbReference>
<evidence type="ECO:0000313" key="5">
    <source>
        <dbReference type="EMBL" id="CAF4429079.1"/>
    </source>
</evidence>
<dbReference type="Proteomes" id="UP000663851">
    <property type="component" value="Unassembled WGS sequence"/>
</dbReference>
<dbReference type="EMBL" id="CAJNXB010004812">
    <property type="protein sequence ID" value="CAF3394266.1"/>
    <property type="molecule type" value="Genomic_DNA"/>
</dbReference>
<dbReference type="EMBL" id="CAJOBP010027483">
    <property type="protein sequence ID" value="CAF4623790.1"/>
    <property type="molecule type" value="Genomic_DNA"/>
</dbReference>
<dbReference type="OrthoDB" id="10595187at2759"/>
<protein>
    <submittedName>
        <fullName evidence="5">Uncharacterized protein</fullName>
    </submittedName>
</protein>
<feature type="transmembrane region" description="Helical" evidence="1">
    <location>
        <begin position="84"/>
        <end position="108"/>
    </location>
</feature>
<evidence type="ECO:0000313" key="7">
    <source>
        <dbReference type="EMBL" id="CAF4623790.1"/>
    </source>
</evidence>
<keyword evidence="9" id="KW-1185">Reference proteome</keyword>
<dbReference type="AlphaFoldDB" id="A0A820QWD7"/>
<dbReference type="Proteomes" id="UP000663862">
    <property type="component" value="Unassembled WGS sequence"/>
</dbReference>
<dbReference type="EMBL" id="CAJNYU010001095">
    <property type="protein sequence ID" value="CAF3409885.1"/>
    <property type="molecule type" value="Genomic_DNA"/>
</dbReference>